<dbReference type="AlphaFoldDB" id="A0A975CCM0"/>
<dbReference type="InterPro" id="IPR029095">
    <property type="entry name" value="NarX-like_N"/>
</dbReference>
<dbReference type="GO" id="GO:0016020">
    <property type="term" value="C:membrane"/>
    <property type="evidence" value="ECO:0007669"/>
    <property type="project" value="UniProtKB-SubCell"/>
</dbReference>
<organism evidence="6 7">
    <name type="scientific">Ottowia testudinis</name>
    <dbReference type="NCBI Taxonomy" id="2816950"/>
    <lineage>
        <taxon>Bacteria</taxon>
        <taxon>Pseudomonadati</taxon>
        <taxon>Pseudomonadota</taxon>
        <taxon>Betaproteobacteria</taxon>
        <taxon>Burkholderiales</taxon>
        <taxon>Comamonadaceae</taxon>
        <taxon>Ottowia</taxon>
    </lineage>
</organism>
<evidence type="ECO:0000256" key="4">
    <source>
        <dbReference type="ARBA" id="ARBA00023136"/>
    </source>
</evidence>
<evidence type="ECO:0000313" key="6">
    <source>
        <dbReference type="EMBL" id="QTD43925.1"/>
    </source>
</evidence>
<dbReference type="KEGG" id="otd:J1M35_12310"/>
<sequence>MACGAAIDDAGYRPKEVIMGIVTPFAVSPHARLSRRTLLGSLGAAGAATLLPTAAFAQPAEVAAMGTVIRFRYLSQRFAKAYCCGLLDVDASRTDQVMTATRQAMTRYASELTPMAATSGARAELEQVLRLAREIGTPAVKPATPAAAQAVSKHADSVVQAASNAALALEKIIARPGAKLLNVSGTQRFMSQRMAKNYFLQAAGIDAAAAGAALNADVAAFRSGMATLAAAPISTPGIRGELELAQAQWMLFEASLSHRGDKSALRDILTTSERLLEVMDKLTALYEEALRSVA</sequence>
<dbReference type="Proteomes" id="UP000663903">
    <property type="component" value="Chromosome"/>
</dbReference>
<keyword evidence="3" id="KW-1133">Transmembrane helix</keyword>
<comment type="subcellular location">
    <subcellularLocation>
        <location evidence="1">Membrane</location>
        <topology evidence="1">Multi-pass membrane protein</topology>
    </subcellularLocation>
</comment>
<dbReference type="Pfam" id="PF13675">
    <property type="entry name" value="PilJ"/>
    <property type="match status" value="1"/>
</dbReference>
<evidence type="ECO:0000256" key="2">
    <source>
        <dbReference type="ARBA" id="ARBA00022692"/>
    </source>
</evidence>
<dbReference type="PROSITE" id="PS51318">
    <property type="entry name" value="TAT"/>
    <property type="match status" value="1"/>
</dbReference>
<dbReference type="EMBL" id="CP071796">
    <property type="protein sequence ID" value="QTD43925.1"/>
    <property type="molecule type" value="Genomic_DNA"/>
</dbReference>
<protein>
    <submittedName>
        <fullName evidence="6">Type IV pili methyl-accepting chemotaxis transducer N-terminal domain-containing protein</fullName>
    </submittedName>
</protein>
<proteinExistence type="predicted"/>
<evidence type="ECO:0000259" key="5">
    <source>
        <dbReference type="Pfam" id="PF13675"/>
    </source>
</evidence>
<keyword evidence="2" id="KW-0812">Transmembrane</keyword>
<gene>
    <name evidence="6" type="ORF">J1M35_12310</name>
</gene>
<name>A0A975CCM0_9BURK</name>
<dbReference type="RefSeq" id="WP_208007333.1">
    <property type="nucleotide sequence ID" value="NZ_CP071796.1"/>
</dbReference>
<evidence type="ECO:0000313" key="7">
    <source>
        <dbReference type="Proteomes" id="UP000663903"/>
    </source>
</evidence>
<evidence type="ECO:0000256" key="3">
    <source>
        <dbReference type="ARBA" id="ARBA00022989"/>
    </source>
</evidence>
<keyword evidence="4" id="KW-0472">Membrane</keyword>
<feature type="domain" description="NarX-like N-terminal" evidence="5">
    <location>
        <begin position="176"/>
        <end position="254"/>
    </location>
</feature>
<evidence type="ECO:0000256" key="1">
    <source>
        <dbReference type="ARBA" id="ARBA00004141"/>
    </source>
</evidence>
<dbReference type="InterPro" id="IPR006311">
    <property type="entry name" value="TAT_signal"/>
</dbReference>
<accession>A0A975CCM0</accession>
<reference evidence="6" key="1">
    <citation type="submission" date="2021-03" db="EMBL/GenBank/DDBJ databases">
        <title>Ottowia sp. 27C isolated from the cloaca of a Giant Asian pond turtle (Heosemys grandis).</title>
        <authorList>
            <person name="Spergser J."/>
            <person name="Busse H.-J."/>
        </authorList>
    </citation>
    <scope>NUCLEOTIDE SEQUENCE</scope>
    <source>
        <strain evidence="6">27C</strain>
    </source>
</reference>
<keyword evidence="7" id="KW-1185">Reference proteome</keyword>